<evidence type="ECO:0000256" key="1">
    <source>
        <dbReference type="ARBA" id="ARBA00006941"/>
    </source>
</evidence>
<dbReference type="GO" id="GO:0030291">
    <property type="term" value="F:protein serine/threonine kinase inhibitor activity"/>
    <property type="evidence" value="ECO:0007669"/>
    <property type="project" value="UniProtKB-ARBA"/>
</dbReference>
<dbReference type="SMART" id="SM01085">
    <property type="entry name" value="CK_II_beta"/>
    <property type="match status" value="1"/>
</dbReference>
<dbReference type="GO" id="GO:0006359">
    <property type="term" value="P:regulation of transcription by RNA polymerase III"/>
    <property type="evidence" value="ECO:0007669"/>
    <property type="project" value="TreeGrafter"/>
</dbReference>
<comment type="subunit">
    <text evidence="3">Tetramer of two alpha and two beta subunits.</text>
</comment>
<evidence type="ECO:0000256" key="3">
    <source>
        <dbReference type="RuleBase" id="RU361268"/>
    </source>
</evidence>
<dbReference type="PROSITE" id="PS01101">
    <property type="entry name" value="CK2_BETA"/>
    <property type="match status" value="1"/>
</dbReference>
<dbReference type="STRING" id="1173061.A0A0J9XEC4"/>
<sequence>MSDSEFSEDFWIDWFLGAKGNEYFCDIDPEFILDRFNLTGLETEIPRIRPVVDIITDKFKQECSDAERENLERLAWRLYGLVHARYILTPRGLQKMNEKFRNYDFGKCPRYNCKNYPLLPIGLHDIPAQSTVKLYCAKCEDLYVPKSSRHAAIDGAYFGSSFPGMLLQAYPNEVERSREKYLLKIFGFKLHDRAELARIQEKYNQEAEKEFKRLEKEGL</sequence>
<dbReference type="PRINTS" id="PR00472">
    <property type="entry name" value="CASNKINASEII"/>
</dbReference>
<dbReference type="InterPro" id="IPR016149">
    <property type="entry name" value="Casein_kin_II_reg-sub_N"/>
</dbReference>
<dbReference type="Gene3D" id="2.20.25.20">
    <property type="match status" value="1"/>
</dbReference>
<name>A0A0J9XEC4_GEOCN</name>
<dbReference type="InterPro" id="IPR000704">
    <property type="entry name" value="Casein_kinase_II_reg-sub"/>
</dbReference>
<comment type="caution">
    <text evidence="4">The sequence shown here is derived from an EMBL/GenBank/DDBJ whole genome shotgun (WGS) entry which is preliminary data.</text>
</comment>
<accession>A0A0J9XEC4</accession>
<dbReference type="GO" id="GO:0005956">
    <property type="term" value="C:protein kinase CK2 complex"/>
    <property type="evidence" value="ECO:0007669"/>
    <property type="project" value="UniProtKB-UniRule"/>
</dbReference>
<gene>
    <name evidence="4" type="ORF">BN980_GECA11s03981g</name>
</gene>
<dbReference type="PANTHER" id="PTHR11740">
    <property type="entry name" value="CASEIN KINASE II SUBUNIT BETA"/>
    <property type="match status" value="1"/>
</dbReference>
<dbReference type="AlphaFoldDB" id="A0A0J9XEC4"/>
<dbReference type="Pfam" id="PF01214">
    <property type="entry name" value="CK_II_beta"/>
    <property type="match status" value="1"/>
</dbReference>
<dbReference type="Gene3D" id="1.10.1820.10">
    <property type="entry name" value="protein kinase ck2 holoenzyme, chain C, domain 1"/>
    <property type="match status" value="1"/>
</dbReference>
<dbReference type="SUPFAM" id="SSF57798">
    <property type="entry name" value="Casein kinase II beta subunit"/>
    <property type="match status" value="1"/>
</dbReference>
<dbReference type="InterPro" id="IPR035991">
    <property type="entry name" value="Casein_kinase_II_beta-like"/>
</dbReference>
<dbReference type="EMBL" id="CCBN010000011">
    <property type="protein sequence ID" value="CDO55622.1"/>
    <property type="molecule type" value="Genomic_DNA"/>
</dbReference>
<dbReference type="GO" id="GO:0034456">
    <property type="term" value="C:UTP-C complex"/>
    <property type="evidence" value="ECO:0007669"/>
    <property type="project" value="TreeGrafter"/>
</dbReference>
<comment type="function">
    <text evidence="2 3">Regulatory subunit of casein kinase II/CK2. As part of the kinase complex regulates the basal catalytic activity of the alpha subunit a constitutively active serine/threonine-protein kinase that phosphorylates a large number of substrates containing acidic residues C-terminal to the phosphorylated serine or threonine.</text>
</comment>
<dbReference type="Proteomes" id="UP000242525">
    <property type="component" value="Unassembled WGS sequence"/>
</dbReference>
<comment type="similarity">
    <text evidence="1 3">Belongs to the casein kinase 2 subunit beta family.</text>
</comment>
<proteinExistence type="inferred from homology"/>
<dbReference type="FunFam" id="2.20.25.20:FF:000001">
    <property type="entry name" value="Casein kinase II subunit beta"/>
    <property type="match status" value="1"/>
</dbReference>
<dbReference type="GO" id="GO:0005737">
    <property type="term" value="C:cytoplasm"/>
    <property type="evidence" value="ECO:0007669"/>
    <property type="project" value="TreeGrafter"/>
</dbReference>
<keyword evidence="5" id="KW-1185">Reference proteome</keyword>
<dbReference type="PANTHER" id="PTHR11740:SF39">
    <property type="entry name" value="CASEIN KINASE II SUBUNIT BETA"/>
    <property type="match status" value="1"/>
</dbReference>
<evidence type="ECO:0000313" key="4">
    <source>
        <dbReference type="EMBL" id="CDO55622.1"/>
    </source>
</evidence>
<evidence type="ECO:0000256" key="2">
    <source>
        <dbReference type="ARBA" id="ARBA00045899"/>
    </source>
</evidence>
<reference evidence="4" key="1">
    <citation type="submission" date="2014-03" db="EMBL/GenBank/DDBJ databases">
        <authorList>
            <person name="Casaregola S."/>
        </authorList>
    </citation>
    <scope>NUCLEOTIDE SEQUENCE [LARGE SCALE GENOMIC DNA]</scope>
    <source>
        <strain evidence="4">CLIB 918</strain>
    </source>
</reference>
<evidence type="ECO:0000313" key="5">
    <source>
        <dbReference type="Proteomes" id="UP000242525"/>
    </source>
</evidence>
<protein>
    <recommendedName>
        <fullName evidence="3">Casein kinase II subunit beta</fullName>
        <shortName evidence="3">CK II beta</shortName>
    </recommendedName>
</protein>
<organism evidence="4 5">
    <name type="scientific">Geotrichum candidum</name>
    <name type="common">Oospora lactis</name>
    <name type="synonym">Dipodascus geotrichum</name>
    <dbReference type="NCBI Taxonomy" id="1173061"/>
    <lineage>
        <taxon>Eukaryota</taxon>
        <taxon>Fungi</taxon>
        <taxon>Dikarya</taxon>
        <taxon>Ascomycota</taxon>
        <taxon>Saccharomycotina</taxon>
        <taxon>Dipodascomycetes</taxon>
        <taxon>Dipodascales</taxon>
        <taxon>Dipodascaceae</taxon>
        <taxon>Geotrichum</taxon>
    </lineage>
</organism>
<dbReference type="FunFam" id="1.10.1820.10:FF:000005">
    <property type="entry name" value="Casein kinase II subunit beta"/>
    <property type="match status" value="1"/>
</dbReference>
<dbReference type="OrthoDB" id="2275560at2759"/>